<proteinExistence type="predicted"/>
<evidence type="ECO:0000313" key="1">
    <source>
        <dbReference type="EMBL" id="KAH7931421.1"/>
    </source>
</evidence>
<dbReference type="Proteomes" id="UP000790709">
    <property type="component" value="Unassembled WGS sequence"/>
</dbReference>
<accession>A0ACB8C0F0</accession>
<reference evidence="1" key="1">
    <citation type="journal article" date="2021" name="New Phytol.">
        <title>Evolutionary innovations through gain and loss of genes in the ectomycorrhizal Boletales.</title>
        <authorList>
            <person name="Wu G."/>
            <person name="Miyauchi S."/>
            <person name="Morin E."/>
            <person name="Kuo A."/>
            <person name="Drula E."/>
            <person name="Varga T."/>
            <person name="Kohler A."/>
            <person name="Feng B."/>
            <person name="Cao Y."/>
            <person name="Lipzen A."/>
            <person name="Daum C."/>
            <person name="Hundley H."/>
            <person name="Pangilinan J."/>
            <person name="Johnson J."/>
            <person name="Barry K."/>
            <person name="LaButti K."/>
            <person name="Ng V."/>
            <person name="Ahrendt S."/>
            <person name="Min B."/>
            <person name="Choi I.G."/>
            <person name="Park H."/>
            <person name="Plett J.M."/>
            <person name="Magnuson J."/>
            <person name="Spatafora J.W."/>
            <person name="Nagy L.G."/>
            <person name="Henrissat B."/>
            <person name="Grigoriev I.V."/>
            <person name="Yang Z.L."/>
            <person name="Xu J."/>
            <person name="Martin F.M."/>
        </authorList>
    </citation>
    <scope>NUCLEOTIDE SEQUENCE</scope>
    <source>
        <strain evidence="1">KUC20120723A-06</strain>
    </source>
</reference>
<evidence type="ECO:0000313" key="2">
    <source>
        <dbReference type="Proteomes" id="UP000790709"/>
    </source>
</evidence>
<dbReference type="EMBL" id="MU266327">
    <property type="protein sequence ID" value="KAH7931421.1"/>
    <property type="molecule type" value="Genomic_DNA"/>
</dbReference>
<name>A0ACB8C0F0_9AGAM</name>
<organism evidence="1 2">
    <name type="scientific">Leucogyrophana mollusca</name>
    <dbReference type="NCBI Taxonomy" id="85980"/>
    <lineage>
        <taxon>Eukaryota</taxon>
        <taxon>Fungi</taxon>
        <taxon>Dikarya</taxon>
        <taxon>Basidiomycota</taxon>
        <taxon>Agaricomycotina</taxon>
        <taxon>Agaricomycetes</taxon>
        <taxon>Agaricomycetidae</taxon>
        <taxon>Boletales</taxon>
        <taxon>Boletales incertae sedis</taxon>
        <taxon>Leucogyrophana</taxon>
    </lineage>
</organism>
<gene>
    <name evidence="1" type="ORF">BV22DRAFT_1190682</name>
</gene>
<keyword evidence="2" id="KW-1185">Reference proteome</keyword>
<protein>
    <submittedName>
        <fullName evidence="1">Uncharacterized protein</fullName>
    </submittedName>
</protein>
<comment type="caution">
    <text evidence="1">The sequence shown here is derived from an EMBL/GenBank/DDBJ whole genome shotgun (WGS) entry which is preliminary data.</text>
</comment>
<sequence>MTSAVHHIRCKLSTLALWKALADPANKHIAEQVQMLEINPDSPMGVTEARIPDLIPPGLSLDDFLFAAEEATDDENTLEQEFISALAQLNHLERFVWKRIPGPRITGEGGVWSTIAKLRVGSIRLVDNRSDGENDGENTNHSTFALDVKEFLQLRNLTSFNLKTYSLNDLDNESDRTRLESLQTMLIDNMPNIENLNLDFCTSISLINVSQLLSRAHWDRLREITFLDASCTPKALNAFLSAHPTLVSLRLSSMMGGRRWGEIELPEGALPNLMHLHCTSYQAARILARPSARPLYLLAGVEVHEEVKLEDYYLMEFEPEDDLNGDDTDDESNDVDYLEMEKLVTRSPWREEFLVSLRQHSAITHLALHDHEGMDELGLLFKAVPHLQWVDVGSTREGSVAHLTLSEWANVFSELKDLRTINMQPRIEKSLPLFAQKCPSLETYEDWRHIYVCHRNEGDGDQGVTWSKHSRPTVEGGCDTQHRPYPSASFARATLRRLGGPCVPGPIAQDVFYTGRPFTQ</sequence>